<evidence type="ECO:0000313" key="2">
    <source>
        <dbReference type="EMBL" id="MDT0575481.1"/>
    </source>
</evidence>
<dbReference type="Proteomes" id="UP001259803">
    <property type="component" value="Unassembled WGS sequence"/>
</dbReference>
<comment type="caution">
    <text evidence="2">The sequence shown here is derived from an EMBL/GenBank/DDBJ whole genome shotgun (WGS) entry which is preliminary data.</text>
</comment>
<sequence>MKTGQSGQALRLSGILLVVLLALGGCEPMGSSAARTADDSTAACIKEAFEGSSFTHCLADPQQHAIALYLAGADSLPLRSFGALRSALGEDAATVVFAANAGMFDTDGRPIGLYVEHGKVLKSLNRNEGAGNFHLLPNGVFLVDDSGWQVLTTQDFAMRDTDVAFATQSGPMLVIDGKLHPEFAPDGTSINYRNGVGVDQEGRAHFVISDDPVSFGRFARFFRDRAETPNALYLDGAVSALWDPASARIDAAPPLGPLIAVQDRARTLP</sequence>
<evidence type="ECO:0000313" key="3">
    <source>
        <dbReference type="Proteomes" id="UP001259803"/>
    </source>
</evidence>
<protein>
    <submittedName>
        <fullName evidence="2">Phosphodiester glycosidase family protein</fullName>
    </submittedName>
</protein>
<name>A0ABU2ZGZ7_9SPHN</name>
<keyword evidence="2" id="KW-0326">Glycosidase</keyword>
<evidence type="ECO:0000259" key="1">
    <source>
        <dbReference type="Pfam" id="PF09992"/>
    </source>
</evidence>
<feature type="domain" description="Phosphodiester glycosidase" evidence="1">
    <location>
        <begin position="94"/>
        <end position="240"/>
    </location>
</feature>
<dbReference type="InterPro" id="IPR018711">
    <property type="entry name" value="NAGPA"/>
</dbReference>
<reference evidence="2 3" key="1">
    <citation type="submission" date="2023-09" db="EMBL/GenBank/DDBJ databases">
        <authorList>
            <person name="Rey-Velasco X."/>
        </authorList>
    </citation>
    <scope>NUCLEOTIDE SEQUENCE [LARGE SCALE GENOMIC DNA]</scope>
    <source>
        <strain evidence="2 3">F390</strain>
    </source>
</reference>
<dbReference type="Pfam" id="PF09992">
    <property type="entry name" value="NAGPA"/>
    <property type="match status" value="1"/>
</dbReference>
<proteinExistence type="predicted"/>
<keyword evidence="3" id="KW-1185">Reference proteome</keyword>
<keyword evidence="2" id="KW-0378">Hydrolase</keyword>
<gene>
    <name evidence="2" type="ORF">RM533_04725</name>
</gene>
<accession>A0ABU2ZGZ7</accession>
<dbReference type="RefSeq" id="WP_311340038.1">
    <property type="nucleotide sequence ID" value="NZ_JAVRHS010000002.1"/>
</dbReference>
<dbReference type="GO" id="GO:0016798">
    <property type="term" value="F:hydrolase activity, acting on glycosyl bonds"/>
    <property type="evidence" value="ECO:0007669"/>
    <property type="project" value="UniProtKB-KW"/>
</dbReference>
<dbReference type="EMBL" id="JAVRHS010000002">
    <property type="protein sequence ID" value="MDT0575481.1"/>
    <property type="molecule type" value="Genomic_DNA"/>
</dbReference>
<organism evidence="2 3">
    <name type="scientific">Croceicoccus esteveae</name>
    <dbReference type="NCBI Taxonomy" id="3075597"/>
    <lineage>
        <taxon>Bacteria</taxon>
        <taxon>Pseudomonadati</taxon>
        <taxon>Pseudomonadota</taxon>
        <taxon>Alphaproteobacteria</taxon>
        <taxon>Sphingomonadales</taxon>
        <taxon>Erythrobacteraceae</taxon>
        <taxon>Croceicoccus</taxon>
    </lineage>
</organism>
<dbReference type="PROSITE" id="PS51257">
    <property type="entry name" value="PROKAR_LIPOPROTEIN"/>
    <property type="match status" value="1"/>
</dbReference>